<organism evidence="3 4">
    <name type="scientific">Solanum tuberosum</name>
    <name type="common">Potato</name>
    <dbReference type="NCBI Taxonomy" id="4113"/>
    <lineage>
        <taxon>Eukaryota</taxon>
        <taxon>Viridiplantae</taxon>
        <taxon>Streptophyta</taxon>
        <taxon>Embryophyta</taxon>
        <taxon>Tracheophyta</taxon>
        <taxon>Spermatophyta</taxon>
        <taxon>Magnoliopsida</taxon>
        <taxon>eudicotyledons</taxon>
        <taxon>Gunneridae</taxon>
        <taxon>Pentapetalae</taxon>
        <taxon>asterids</taxon>
        <taxon>lamiids</taxon>
        <taxon>Solanales</taxon>
        <taxon>Solanaceae</taxon>
        <taxon>Solanoideae</taxon>
        <taxon>Solaneae</taxon>
        <taxon>Solanum</taxon>
    </lineage>
</organism>
<proteinExistence type="predicted"/>
<dbReference type="InterPro" id="IPR058192">
    <property type="entry name" value="WHD_ROQ1-like"/>
</dbReference>
<evidence type="ECO:0000313" key="4">
    <source>
        <dbReference type="Proteomes" id="UP000011115"/>
    </source>
</evidence>
<dbReference type="PANTHER" id="PTHR11017:SF569">
    <property type="entry name" value="DISEASE RESISTANCE PROTEIN"/>
    <property type="match status" value="1"/>
</dbReference>
<dbReference type="GO" id="GO:0005524">
    <property type="term" value="F:ATP binding"/>
    <property type="evidence" value="ECO:0007669"/>
    <property type="project" value="UniProtKB-KW"/>
</dbReference>
<dbReference type="InterPro" id="IPR044974">
    <property type="entry name" value="Disease_R_plants"/>
</dbReference>
<dbReference type="PaxDb" id="4113-PGSC0003DMT400089996"/>
<feature type="domain" description="Disease resistance protein Roq1-like winged-helix" evidence="2">
    <location>
        <begin position="3"/>
        <end position="48"/>
    </location>
</feature>
<keyword evidence="1" id="KW-0677">Repeat</keyword>
<evidence type="ECO:0000259" key="2">
    <source>
        <dbReference type="Pfam" id="PF23282"/>
    </source>
</evidence>
<sequence>MQILESCYFEAEYGLDILIEKSLGFISETDTIEMHDLMQDMGRYVVKLQKDSGEPSRLWNAKDFNEVMVNNTGTMAMEVIWFTYFEQIYLNKEAMENMKKLRILYLDDGRPHRLASPLSDIDSKHIPHGSIECLSNNIECSIVRKF</sequence>
<evidence type="ECO:0000256" key="1">
    <source>
        <dbReference type="ARBA" id="ARBA00022737"/>
    </source>
</evidence>
<dbReference type="Gramene" id="PGSC0003DMT400089996">
    <property type="protein sequence ID" value="PGSC0003DMT400089996"/>
    <property type="gene ID" value="PGSC0003DMG400039567"/>
</dbReference>
<accession>M1DJD4</accession>
<dbReference type="HOGENOM" id="CLU_1780700_0_0_1"/>
<dbReference type="PANTHER" id="PTHR11017">
    <property type="entry name" value="LEUCINE-RICH REPEAT-CONTAINING PROTEIN"/>
    <property type="match status" value="1"/>
</dbReference>
<dbReference type="InParanoid" id="M1DJD4"/>
<dbReference type="AlphaFoldDB" id="M1DJD4"/>
<keyword evidence="4" id="KW-1185">Reference proteome</keyword>
<dbReference type="EnsemblPlants" id="PGSC0003DMT400089996">
    <property type="protein sequence ID" value="PGSC0003DMT400089996"/>
    <property type="gene ID" value="PGSC0003DMG400039567"/>
</dbReference>
<dbReference type="STRING" id="4113.M1DJD4"/>
<protein>
    <submittedName>
        <fullName evidence="3">Bacterial spot disease resistance protein 4</fullName>
    </submittedName>
</protein>
<dbReference type="Pfam" id="PF23282">
    <property type="entry name" value="WHD_ROQ1"/>
    <property type="match status" value="1"/>
</dbReference>
<reference evidence="3" key="2">
    <citation type="submission" date="2015-06" db="UniProtKB">
        <authorList>
            <consortium name="EnsemblPlants"/>
        </authorList>
    </citation>
    <scope>IDENTIFICATION</scope>
    <source>
        <strain evidence="3">DM1-3 516 R44</strain>
    </source>
</reference>
<dbReference type="Proteomes" id="UP000011115">
    <property type="component" value="Unassembled WGS sequence"/>
</dbReference>
<reference evidence="4" key="1">
    <citation type="journal article" date="2011" name="Nature">
        <title>Genome sequence and analysis of the tuber crop potato.</title>
        <authorList>
            <consortium name="The Potato Genome Sequencing Consortium"/>
        </authorList>
    </citation>
    <scope>NUCLEOTIDE SEQUENCE [LARGE SCALE GENOMIC DNA]</scope>
    <source>
        <strain evidence="4">cv. DM1-3 516 R44</strain>
    </source>
</reference>
<evidence type="ECO:0000313" key="3">
    <source>
        <dbReference type="EnsemblPlants" id="PGSC0003DMT400089996"/>
    </source>
</evidence>
<name>M1DJD4_SOLTU</name>
<dbReference type="GO" id="GO:0006952">
    <property type="term" value="P:defense response"/>
    <property type="evidence" value="ECO:0007669"/>
    <property type="project" value="InterPro"/>
</dbReference>